<proteinExistence type="predicted"/>
<dbReference type="GO" id="GO:0005509">
    <property type="term" value="F:calcium ion binding"/>
    <property type="evidence" value="ECO:0007669"/>
    <property type="project" value="InterPro"/>
</dbReference>
<sequence>MVALLSCSTEHIKTVLGATDIFTIVRDEFNFLDRNSDGCITMEELVAVRMTLLASARTTSHRAAQEPGHIHSNDMYGMFDMDGMELISQRSDFEHINEGTGAGAHRHVIKQRSSRQRVSPARSTVFSSLGYATSRLSGFQANNQGHTSTQSQKHQPEASNVETLRRFLQTTGDEDGVNASLQTPPPALSTPLLPSPASSSTPQPNPPLQIDDSVTHISDAAYAEAHLAAAIDHPDVATIVLHTSVILSAPLPDIQRHLVIRASCLSSQAGCEIDGGGLVRILAVAENGTLEAYGLVLKNGYSAADGSGLHIADGSAVYLRDCTIRSCKGARGAAVYAGVAADLTLEKTSIVNNTASNAGGGVFGDAGSHLKVLTGTIVSFNSAVVGGGLYGRGQARVTVAGMSVVSANVAKTGAGIYQASVGSIVTVANHSRIGSNVAEEDGAGLWSLGDVKLTGQSTVNANVAGNNGGGLWHLGYLTVELSSAISDNMAGGFGGGSFCSAECTIVVANRSGYARNTAEQCGGIFAREASSVLLDNMSSIHDNVVDGSGGGACILPTTTNTRGSNMTVSAGSGIAGNIAVY</sequence>
<feature type="region of interest" description="Disordered" evidence="1">
    <location>
        <begin position="139"/>
        <end position="160"/>
    </location>
</feature>
<dbReference type="InterPro" id="IPR002048">
    <property type="entry name" value="EF_hand_dom"/>
</dbReference>
<feature type="compositionally biased region" description="Low complexity" evidence="1">
    <location>
        <begin position="189"/>
        <end position="202"/>
    </location>
</feature>
<dbReference type="PROSITE" id="PS50222">
    <property type="entry name" value="EF_HAND_2"/>
    <property type="match status" value="1"/>
</dbReference>
<dbReference type="AlphaFoldDB" id="A0AAE0FHB2"/>
<evidence type="ECO:0000313" key="4">
    <source>
        <dbReference type="Proteomes" id="UP001190700"/>
    </source>
</evidence>
<feature type="region of interest" description="Disordered" evidence="1">
    <location>
        <begin position="101"/>
        <end position="123"/>
    </location>
</feature>
<protein>
    <recommendedName>
        <fullName evidence="2">EF-hand domain-containing protein</fullName>
    </recommendedName>
</protein>
<evidence type="ECO:0000313" key="3">
    <source>
        <dbReference type="EMBL" id="KAK3259634.1"/>
    </source>
</evidence>
<evidence type="ECO:0000256" key="1">
    <source>
        <dbReference type="SAM" id="MobiDB-lite"/>
    </source>
</evidence>
<feature type="region of interest" description="Disordered" evidence="1">
    <location>
        <begin position="174"/>
        <end position="210"/>
    </location>
</feature>
<dbReference type="Proteomes" id="UP001190700">
    <property type="component" value="Unassembled WGS sequence"/>
</dbReference>
<keyword evidence="4" id="KW-1185">Reference proteome</keyword>
<feature type="compositionally biased region" description="Basic residues" evidence="1">
    <location>
        <begin position="104"/>
        <end position="115"/>
    </location>
</feature>
<comment type="caution">
    <text evidence="3">The sequence shown here is derived from an EMBL/GenBank/DDBJ whole genome shotgun (WGS) entry which is preliminary data.</text>
</comment>
<feature type="non-terminal residue" evidence="3">
    <location>
        <position position="581"/>
    </location>
</feature>
<dbReference type="InterPro" id="IPR011050">
    <property type="entry name" value="Pectin_lyase_fold/virulence"/>
</dbReference>
<name>A0AAE0FHB2_9CHLO</name>
<organism evidence="3 4">
    <name type="scientific">Cymbomonas tetramitiformis</name>
    <dbReference type="NCBI Taxonomy" id="36881"/>
    <lineage>
        <taxon>Eukaryota</taxon>
        <taxon>Viridiplantae</taxon>
        <taxon>Chlorophyta</taxon>
        <taxon>Pyramimonadophyceae</taxon>
        <taxon>Pyramimonadales</taxon>
        <taxon>Pyramimonadaceae</taxon>
        <taxon>Cymbomonas</taxon>
    </lineage>
</organism>
<evidence type="ECO:0000259" key="2">
    <source>
        <dbReference type="PROSITE" id="PS50222"/>
    </source>
</evidence>
<dbReference type="InterPro" id="IPR018247">
    <property type="entry name" value="EF_Hand_1_Ca_BS"/>
</dbReference>
<dbReference type="EMBL" id="LGRX02018591">
    <property type="protein sequence ID" value="KAK3259634.1"/>
    <property type="molecule type" value="Genomic_DNA"/>
</dbReference>
<gene>
    <name evidence="3" type="ORF">CYMTET_31376</name>
</gene>
<dbReference type="SUPFAM" id="SSF51126">
    <property type="entry name" value="Pectin lyase-like"/>
    <property type="match status" value="1"/>
</dbReference>
<accession>A0AAE0FHB2</accession>
<dbReference type="PROSITE" id="PS00018">
    <property type="entry name" value="EF_HAND_1"/>
    <property type="match status" value="1"/>
</dbReference>
<feature type="domain" description="EF-hand" evidence="2">
    <location>
        <begin position="20"/>
        <end position="55"/>
    </location>
</feature>
<reference evidence="3 4" key="1">
    <citation type="journal article" date="2015" name="Genome Biol. Evol.">
        <title>Comparative Genomics of a Bacterivorous Green Alga Reveals Evolutionary Causalities and Consequences of Phago-Mixotrophic Mode of Nutrition.</title>
        <authorList>
            <person name="Burns J.A."/>
            <person name="Paasch A."/>
            <person name="Narechania A."/>
            <person name="Kim E."/>
        </authorList>
    </citation>
    <scope>NUCLEOTIDE SEQUENCE [LARGE SCALE GENOMIC DNA]</scope>
    <source>
        <strain evidence="3 4">PLY_AMNH</strain>
    </source>
</reference>